<dbReference type="Pfam" id="PF13094">
    <property type="entry name" value="CENP-Q"/>
    <property type="match status" value="1"/>
</dbReference>
<dbReference type="InterPro" id="IPR017956">
    <property type="entry name" value="AT_hook_DNA-bd_motif"/>
</dbReference>
<keyword evidence="1" id="KW-0175">Coiled coil</keyword>
<dbReference type="GeneID" id="41998805"/>
<dbReference type="GO" id="GO:0003677">
    <property type="term" value="F:DNA binding"/>
    <property type="evidence" value="ECO:0007669"/>
    <property type="project" value="InterPro"/>
</dbReference>
<dbReference type="PRINTS" id="PR00929">
    <property type="entry name" value="ATHOOK"/>
</dbReference>
<keyword evidence="4" id="KW-1185">Reference proteome</keyword>
<feature type="compositionally biased region" description="Polar residues" evidence="2">
    <location>
        <begin position="317"/>
        <end position="330"/>
    </location>
</feature>
<dbReference type="SMART" id="SM00384">
    <property type="entry name" value="AT_hook"/>
    <property type="match status" value="5"/>
</dbReference>
<evidence type="ECO:0000256" key="2">
    <source>
        <dbReference type="SAM" id="MobiDB-lite"/>
    </source>
</evidence>
<feature type="compositionally biased region" description="Basic and acidic residues" evidence="2">
    <location>
        <begin position="191"/>
        <end position="201"/>
    </location>
</feature>
<accession>A0A366R2U4</accession>
<organism evidence="3 4">
    <name type="scientific">Fusarium coffeatum</name>
    <dbReference type="NCBI Taxonomy" id="231269"/>
    <lineage>
        <taxon>Eukaryota</taxon>
        <taxon>Fungi</taxon>
        <taxon>Dikarya</taxon>
        <taxon>Ascomycota</taxon>
        <taxon>Pezizomycotina</taxon>
        <taxon>Sordariomycetes</taxon>
        <taxon>Hypocreomycetidae</taxon>
        <taxon>Hypocreales</taxon>
        <taxon>Nectriaceae</taxon>
        <taxon>Fusarium</taxon>
        <taxon>Fusarium incarnatum-equiseti species complex</taxon>
    </lineage>
</organism>
<feature type="compositionally biased region" description="Basic and acidic residues" evidence="2">
    <location>
        <begin position="76"/>
        <end position="87"/>
    </location>
</feature>
<evidence type="ECO:0000256" key="1">
    <source>
        <dbReference type="SAM" id="Coils"/>
    </source>
</evidence>
<feature type="compositionally biased region" description="Polar residues" evidence="2">
    <location>
        <begin position="356"/>
        <end position="371"/>
    </location>
</feature>
<dbReference type="EMBL" id="QKXC01000232">
    <property type="protein sequence ID" value="RBR10666.1"/>
    <property type="molecule type" value="Genomic_DNA"/>
</dbReference>
<reference evidence="3 4" key="1">
    <citation type="submission" date="2018-06" db="EMBL/GenBank/DDBJ databases">
        <title>Fusarium incarnatum-equiseti species complex species 28.</title>
        <authorList>
            <person name="Gardiner D.M."/>
        </authorList>
    </citation>
    <scope>NUCLEOTIDE SEQUENCE [LARGE SCALE GENOMIC DNA]</scope>
    <source>
        <strain evidence="3 4">FIESC_28</strain>
    </source>
</reference>
<dbReference type="Proteomes" id="UP000253153">
    <property type="component" value="Unassembled WGS sequence"/>
</dbReference>
<name>A0A366R2U4_9HYPO</name>
<feature type="compositionally biased region" description="Basic and acidic residues" evidence="2">
    <location>
        <begin position="166"/>
        <end position="178"/>
    </location>
</feature>
<feature type="compositionally biased region" description="Polar residues" evidence="2">
    <location>
        <begin position="380"/>
        <end position="392"/>
    </location>
</feature>
<feature type="compositionally biased region" description="Basic and acidic residues" evidence="2">
    <location>
        <begin position="213"/>
        <end position="228"/>
    </location>
</feature>
<comment type="caution">
    <text evidence="3">The sequence shown here is derived from an EMBL/GenBank/DDBJ whole genome shotgun (WGS) entry which is preliminary data.</text>
</comment>
<feature type="coiled-coil region" evidence="1">
    <location>
        <begin position="519"/>
        <end position="560"/>
    </location>
</feature>
<dbReference type="AlphaFoldDB" id="A0A366R2U4"/>
<protein>
    <submittedName>
        <fullName evidence="3">Uncharacterized protein</fullName>
    </submittedName>
</protein>
<dbReference type="InterPro" id="IPR025212">
    <property type="entry name" value="CAD_CENP-Q"/>
</dbReference>
<feature type="compositionally biased region" description="Low complexity" evidence="2">
    <location>
        <begin position="16"/>
        <end position="27"/>
    </location>
</feature>
<sequence length="650" mass="73530">MSPDPKPQTRKRGRPANASKSADASASQDRPDEHEADNEESAPSKQRGRPKKQIQQDATEETVAHEDKPRKKRGRPTTEDKNAEKTAQDAAQPKKGRGRPSLEKNQDEQEIEQEATENSVQGKRKRGRPSLEKNKDDNEPEQEAVDKEAQPKRKRGHAKNYPDGQEPERQVAENEVQPRRKRGRPSLGNDENERQTEEEMAKSAAQARKRRGRPLEKDQNEAVDDPAKPQRKRKTNEKQAEQPDEQDEESQPRKRGRKATQHPERPYVEPEDAEPPPRKKRQRKVLEPEPEEQETGEEHENRRSPRNSYGNVERNAHGNTRRVQNPNVGASQEDAEQQQPGKDTKKVGRRKGGKSSAESTNDLGQQQQQGTNKKRRGSKDNAQTDSDESLPSPQKPYLHIAPFKRTIRSSHIAAKWSPLSGLSLPTATSILTLAQRPILQRTATTRNRRTHATAALNLVSRRIERKLARGLPFPPASSTTSTRRRADADGGRAMELDFEAVLDGKQTLDRQLQPAKHAVGLLKAEKDRIEKELEKDYEELRRLEANARAQTRERKDLFRKAHILARTSWATIKHQDTEFVTDKDEGSLKDLVDTPLESVALQLAGHVDSIRGNLQQAEGVTPQLDRTKAALQDVLQRYLDADAYEHVLLG</sequence>
<feature type="region of interest" description="Disordered" evidence="2">
    <location>
        <begin position="1"/>
        <end position="397"/>
    </location>
</feature>
<proteinExistence type="predicted"/>
<dbReference type="OrthoDB" id="2420947at2759"/>
<evidence type="ECO:0000313" key="3">
    <source>
        <dbReference type="EMBL" id="RBR10666.1"/>
    </source>
</evidence>
<gene>
    <name evidence="3" type="ORF">FIESC28_09372</name>
</gene>
<evidence type="ECO:0000313" key="4">
    <source>
        <dbReference type="Proteomes" id="UP000253153"/>
    </source>
</evidence>
<dbReference type="RefSeq" id="XP_031012431.1">
    <property type="nucleotide sequence ID" value="XM_031163509.1"/>
</dbReference>